<gene>
    <name evidence="1" type="ORF">BRAN1462_LOCUS48335</name>
</gene>
<organism evidence="1">
    <name type="scientific">Zooxanthella nutricula</name>
    <dbReference type="NCBI Taxonomy" id="1333877"/>
    <lineage>
        <taxon>Eukaryota</taxon>
        <taxon>Sar</taxon>
        <taxon>Alveolata</taxon>
        <taxon>Dinophyceae</taxon>
        <taxon>Peridiniales</taxon>
        <taxon>Peridiniales incertae sedis</taxon>
        <taxon>Zooxanthella</taxon>
    </lineage>
</organism>
<evidence type="ECO:0000313" key="1">
    <source>
        <dbReference type="EMBL" id="CAD9627374.1"/>
    </source>
</evidence>
<sequence>MMFDVVLEESEQAILTSRLLDTVSQGMPRRTRGMDRLGDIKFNDVLLVRNRFGVPVFFSWLMPGEFADIRNKEEEYKPEIKAWLEALSWTDDHRRRF</sequence>
<proteinExistence type="predicted"/>
<dbReference type="EMBL" id="HBGW01076022">
    <property type="protein sequence ID" value="CAD9627374.1"/>
    <property type="molecule type" value="Transcribed_RNA"/>
</dbReference>
<name>A0A7S2M7G5_9DINO</name>
<accession>A0A7S2M7G5</accession>
<dbReference type="AlphaFoldDB" id="A0A7S2M7G5"/>
<reference evidence="1" key="1">
    <citation type="submission" date="2021-01" db="EMBL/GenBank/DDBJ databases">
        <authorList>
            <person name="Corre E."/>
            <person name="Pelletier E."/>
            <person name="Niang G."/>
            <person name="Scheremetjew M."/>
            <person name="Finn R."/>
            <person name="Kale V."/>
            <person name="Holt S."/>
            <person name="Cochrane G."/>
            <person name="Meng A."/>
            <person name="Brown T."/>
            <person name="Cohen L."/>
        </authorList>
    </citation>
    <scope>NUCLEOTIDE SEQUENCE</scope>
    <source>
        <strain evidence="1">RCC3387</strain>
    </source>
</reference>
<protein>
    <submittedName>
        <fullName evidence="1">Uncharacterized protein</fullName>
    </submittedName>
</protein>